<keyword evidence="6 9" id="KW-0133">Cell shape</keyword>
<sequence>MGMKLLAGKTWCWLLVLIILGQTTVLYGEAPESCGCAPETVISFGAVGEDIAELQRFLQAEKLYHQEISGVFDEHTTEAVKAFQRRNGLAITGILDLPTWQALGQTAATTVMANPPPGDLRIIVDTSYFTLYVLVDHEIFAKFPVAIGKRETPTPVGNWKVVNKGHWSGGFGTRWIGLNIPFGTYGIHGTNKPWSIGRMESKGCVRMYNRDVEQLYRWVKVGTPVHIIGDPFMGRRRLVKGEKGADVMYLQKRLRQLGIYDQGIDGIFGPGTEQAVKAFQKENRLPVTGQVGWREYIAMGLISEE</sequence>
<keyword evidence="3" id="KW-0328">Glycosyltransferase</keyword>
<dbReference type="SUPFAM" id="SSF141523">
    <property type="entry name" value="L,D-transpeptidase catalytic domain-like"/>
    <property type="match status" value="1"/>
</dbReference>
<feature type="active site" description="Nucleophile" evidence="9">
    <location>
        <position position="204"/>
    </location>
</feature>
<gene>
    <name evidence="11" type="ORF">G5B42_00655</name>
</gene>
<keyword evidence="4" id="KW-0808">Transferase</keyword>
<feature type="active site" description="Proton donor/acceptor" evidence="9">
    <location>
        <position position="188"/>
    </location>
</feature>
<dbReference type="InterPro" id="IPR036366">
    <property type="entry name" value="PGBDSf"/>
</dbReference>
<dbReference type="Gene3D" id="2.40.440.10">
    <property type="entry name" value="L,D-transpeptidase catalytic domain-like"/>
    <property type="match status" value="1"/>
</dbReference>
<keyword evidence="8 9" id="KW-0961">Cell wall biogenesis/degradation</keyword>
<evidence type="ECO:0000256" key="4">
    <source>
        <dbReference type="ARBA" id="ARBA00022679"/>
    </source>
</evidence>
<dbReference type="PROSITE" id="PS52029">
    <property type="entry name" value="LD_TPASE"/>
    <property type="match status" value="1"/>
</dbReference>
<dbReference type="GO" id="GO:0016757">
    <property type="term" value="F:glycosyltransferase activity"/>
    <property type="evidence" value="ECO:0007669"/>
    <property type="project" value="UniProtKB-KW"/>
</dbReference>
<accession>A0A8J6HY02</accession>
<evidence type="ECO:0000256" key="1">
    <source>
        <dbReference type="ARBA" id="ARBA00004752"/>
    </source>
</evidence>
<dbReference type="Proteomes" id="UP000657177">
    <property type="component" value="Unassembled WGS sequence"/>
</dbReference>
<dbReference type="GO" id="GO:0071555">
    <property type="term" value="P:cell wall organization"/>
    <property type="evidence" value="ECO:0007669"/>
    <property type="project" value="UniProtKB-UniRule"/>
</dbReference>
<protein>
    <submittedName>
        <fullName evidence="11">Peptidoglycan-binding protein</fullName>
    </submittedName>
</protein>
<keyword evidence="7 9" id="KW-0573">Peptidoglycan synthesis</keyword>
<dbReference type="CDD" id="cd16913">
    <property type="entry name" value="YkuD_like"/>
    <property type="match status" value="1"/>
</dbReference>
<dbReference type="Pfam" id="PF03734">
    <property type="entry name" value="YkuD"/>
    <property type="match status" value="1"/>
</dbReference>
<dbReference type="AlphaFoldDB" id="A0A8J6HY02"/>
<keyword evidence="5" id="KW-0378">Hydrolase</keyword>
<dbReference type="InterPro" id="IPR036365">
    <property type="entry name" value="PGBD-like_sf"/>
</dbReference>
<evidence type="ECO:0000259" key="10">
    <source>
        <dbReference type="PROSITE" id="PS52029"/>
    </source>
</evidence>
<dbReference type="UniPathway" id="UPA00219"/>
<dbReference type="EMBL" id="JAAKDE010000001">
    <property type="protein sequence ID" value="MBA2132070.1"/>
    <property type="molecule type" value="Genomic_DNA"/>
</dbReference>
<dbReference type="InterPro" id="IPR050979">
    <property type="entry name" value="LD-transpeptidase"/>
</dbReference>
<dbReference type="PANTHER" id="PTHR30582">
    <property type="entry name" value="L,D-TRANSPEPTIDASE"/>
    <property type="match status" value="1"/>
</dbReference>
<keyword evidence="12" id="KW-1185">Reference proteome</keyword>
<dbReference type="SUPFAM" id="SSF47090">
    <property type="entry name" value="PGBD-like"/>
    <property type="match status" value="2"/>
</dbReference>
<comment type="similarity">
    <text evidence="2">Belongs to the YkuD family.</text>
</comment>
<evidence type="ECO:0000256" key="8">
    <source>
        <dbReference type="ARBA" id="ARBA00023316"/>
    </source>
</evidence>
<name>A0A8J6HY02_9FIRM</name>
<evidence type="ECO:0000256" key="7">
    <source>
        <dbReference type="ARBA" id="ARBA00022984"/>
    </source>
</evidence>
<dbReference type="InterPro" id="IPR005490">
    <property type="entry name" value="LD_TPept_cat_dom"/>
</dbReference>
<dbReference type="GO" id="GO:0018104">
    <property type="term" value="P:peptidoglycan-protein cross-linking"/>
    <property type="evidence" value="ECO:0007669"/>
    <property type="project" value="TreeGrafter"/>
</dbReference>
<evidence type="ECO:0000256" key="9">
    <source>
        <dbReference type="PROSITE-ProRule" id="PRU01373"/>
    </source>
</evidence>
<dbReference type="InterPro" id="IPR038063">
    <property type="entry name" value="Transpep_catalytic_dom"/>
</dbReference>
<proteinExistence type="inferred from homology"/>
<dbReference type="GO" id="GO:0008360">
    <property type="term" value="P:regulation of cell shape"/>
    <property type="evidence" value="ECO:0007669"/>
    <property type="project" value="UniProtKB-UniRule"/>
</dbReference>
<evidence type="ECO:0000313" key="12">
    <source>
        <dbReference type="Proteomes" id="UP000657177"/>
    </source>
</evidence>
<feature type="domain" description="L,D-TPase catalytic" evidence="10">
    <location>
        <begin position="120"/>
        <end position="228"/>
    </location>
</feature>
<dbReference type="InterPro" id="IPR002477">
    <property type="entry name" value="Peptidoglycan-bd-like"/>
</dbReference>
<evidence type="ECO:0000256" key="5">
    <source>
        <dbReference type="ARBA" id="ARBA00022801"/>
    </source>
</evidence>
<dbReference type="GO" id="GO:0005576">
    <property type="term" value="C:extracellular region"/>
    <property type="evidence" value="ECO:0007669"/>
    <property type="project" value="TreeGrafter"/>
</dbReference>
<reference evidence="11" key="1">
    <citation type="submission" date="2020-06" db="EMBL/GenBank/DDBJ databases">
        <title>Novel chitinolytic bacterium.</title>
        <authorList>
            <person name="Ungkulpasvich U."/>
            <person name="Kosugi A."/>
            <person name="Uke A."/>
        </authorList>
    </citation>
    <scope>NUCLEOTIDE SEQUENCE</scope>
    <source>
        <strain evidence="11">UUS1-1</strain>
    </source>
</reference>
<dbReference type="Gene3D" id="1.10.101.10">
    <property type="entry name" value="PGBD-like superfamily/PGBD"/>
    <property type="match status" value="2"/>
</dbReference>
<organism evidence="11 12">
    <name type="scientific">Capillibacterium thermochitinicola</name>
    <dbReference type="NCBI Taxonomy" id="2699427"/>
    <lineage>
        <taxon>Bacteria</taxon>
        <taxon>Bacillati</taxon>
        <taxon>Bacillota</taxon>
        <taxon>Capillibacterium</taxon>
    </lineage>
</organism>
<dbReference type="Pfam" id="PF01471">
    <property type="entry name" value="PG_binding_1"/>
    <property type="match status" value="2"/>
</dbReference>
<comment type="caution">
    <text evidence="11">The sequence shown here is derived from an EMBL/GenBank/DDBJ whole genome shotgun (WGS) entry which is preliminary data.</text>
</comment>
<evidence type="ECO:0000256" key="3">
    <source>
        <dbReference type="ARBA" id="ARBA00022676"/>
    </source>
</evidence>
<dbReference type="PANTHER" id="PTHR30582:SF24">
    <property type="entry name" value="L,D-TRANSPEPTIDASE ERFK_SRFK-RELATED"/>
    <property type="match status" value="1"/>
</dbReference>
<evidence type="ECO:0000313" key="11">
    <source>
        <dbReference type="EMBL" id="MBA2132070.1"/>
    </source>
</evidence>
<evidence type="ECO:0000256" key="2">
    <source>
        <dbReference type="ARBA" id="ARBA00005992"/>
    </source>
</evidence>
<evidence type="ECO:0000256" key="6">
    <source>
        <dbReference type="ARBA" id="ARBA00022960"/>
    </source>
</evidence>
<dbReference type="GO" id="GO:0071972">
    <property type="term" value="F:peptidoglycan L,D-transpeptidase activity"/>
    <property type="evidence" value="ECO:0007669"/>
    <property type="project" value="TreeGrafter"/>
</dbReference>
<comment type="pathway">
    <text evidence="1 9">Cell wall biogenesis; peptidoglycan biosynthesis.</text>
</comment>